<feature type="transmembrane region" description="Helical" evidence="12">
    <location>
        <begin position="61"/>
        <end position="78"/>
    </location>
</feature>
<dbReference type="SMART" id="SM00388">
    <property type="entry name" value="HisKA"/>
    <property type="match status" value="1"/>
</dbReference>
<feature type="domain" description="PAS" evidence="14">
    <location>
        <begin position="549"/>
        <end position="619"/>
    </location>
</feature>
<dbReference type="SUPFAM" id="SSF55785">
    <property type="entry name" value="PYP-like sensor domain (PAS domain)"/>
    <property type="match status" value="3"/>
</dbReference>
<feature type="transmembrane region" description="Helical" evidence="12">
    <location>
        <begin position="12"/>
        <end position="33"/>
    </location>
</feature>
<dbReference type="CDD" id="cd00082">
    <property type="entry name" value="HisKA"/>
    <property type="match status" value="1"/>
</dbReference>
<evidence type="ECO:0000259" key="15">
    <source>
        <dbReference type="PROSITE" id="PS50113"/>
    </source>
</evidence>
<dbReference type="FunFam" id="3.30.565.10:FF:000006">
    <property type="entry name" value="Sensor histidine kinase WalK"/>
    <property type="match status" value="1"/>
</dbReference>
<dbReference type="InterPro" id="IPR003594">
    <property type="entry name" value="HATPase_dom"/>
</dbReference>
<dbReference type="PROSITE" id="PS50113">
    <property type="entry name" value="PAC"/>
    <property type="match status" value="3"/>
</dbReference>
<evidence type="ECO:0000256" key="6">
    <source>
        <dbReference type="ARBA" id="ARBA00022679"/>
    </source>
</evidence>
<proteinExistence type="predicted"/>
<keyword evidence="5" id="KW-0597">Phosphoprotein</keyword>
<evidence type="ECO:0000256" key="1">
    <source>
        <dbReference type="ARBA" id="ARBA00000085"/>
    </source>
</evidence>
<dbReference type="SMART" id="SM00387">
    <property type="entry name" value="HATPase_c"/>
    <property type="match status" value="1"/>
</dbReference>
<dbReference type="InterPro" id="IPR003661">
    <property type="entry name" value="HisK_dim/P_dom"/>
</dbReference>
<dbReference type="InterPro" id="IPR007895">
    <property type="entry name" value="MASE1"/>
</dbReference>
<evidence type="ECO:0000256" key="8">
    <source>
        <dbReference type="ARBA" id="ARBA00022777"/>
    </source>
</evidence>
<dbReference type="PROSITE" id="PS50839">
    <property type="entry name" value="CHASE"/>
    <property type="match status" value="1"/>
</dbReference>
<dbReference type="PRINTS" id="PR00344">
    <property type="entry name" value="BCTRLSENSOR"/>
</dbReference>
<dbReference type="SMART" id="SM01079">
    <property type="entry name" value="CHASE"/>
    <property type="match status" value="1"/>
</dbReference>
<evidence type="ECO:0000256" key="9">
    <source>
        <dbReference type="ARBA" id="ARBA00022989"/>
    </source>
</evidence>
<dbReference type="InterPro" id="IPR013656">
    <property type="entry name" value="PAS_4"/>
</dbReference>
<evidence type="ECO:0000313" key="18">
    <source>
        <dbReference type="Proteomes" id="UP000247792"/>
    </source>
</evidence>
<dbReference type="AlphaFoldDB" id="A0A318J1Z6"/>
<dbReference type="Pfam" id="PF00512">
    <property type="entry name" value="HisKA"/>
    <property type="match status" value="1"/>
</dbReference>
<dbReference type="PANTHER" id="PTHR43047">
    <property type="entry name" value="TWO-COMPONENT HISTIDINE PROTEIN KINASE"/>
    <property type="match status" value="1"/>
</dbReference>
<dbReference type="SUPFAM" id="SSF47384">
    <property type="entry name" value="Homodimeric domain of signal transducing histidine kinase"/>
    <property type="match status" value="1"/>
</dbReference>
<dbReference type="Pfam" id="PF08448">
    <property type="entry name" value="PAS_4"/>
    <property type="match status" value="2"/>
</dbReference>
<accession>A0A318J1Z6</accession>
<evidence type="ECO:0000313" key="17">
    <source>
        <dbReference type="EMBL" id="PXX41645.1"/>
    </source>
</evidence>
<dbReference type="GO" id="GO:0005886">
    <property type="term" value="C:plasma membrane"/>
    <property type="evidence" value="ECO:0007669"/>
    <property type="project" value="UniProtKB-SubCell"/>
</dbReference>
<keyword evidence="9 12" id="KW-1133">Transmembrane helix</keyword>
<keyword evidence="4" id="KW-1003">Cell membrane</keyword>
<keyword evidence="18" id="KW-1185">Reference proteome</keyword>
<feature type="domain" description="PAC" evidence="15">
    <location>
        <begin position="896"/>
        <end position="948"/>
    </location>
</feature>
<dbReference type="InterPro" id="IPR036097">
    <property type="entry name" value="HisK_dim/P_sf"/>
</dbReference>
<dbReference type="CDD" id="cd00130">
    <property type="entry name" value="PAS"/>
    <property type="match status" value="2"/>
</dbReference>
<dbReference type="GO" id="GO:0009927">
    <property type="term" value="F:histidine phosphotransfer kinase activity"/>
    <property type="evidence" value="ECO:0007669"/>
    <property type="project" value="TreeGrafter"/>
</dbReference>
<feature type="domain" description="CHASE" evidence="16">
    <location>
        <begin position="261"/>
        <end position="432"/>
    </location>
</feature>
<feature type="domain" description="PAC" evidence="15">
    <location>
        <begin position="746"/>
        <end position="799"/>
    </location>
</feature>
<keyword evidence="7 12" id="KW-0812">Transmembrane</keyword>
<dbReference type="InterPro" id="IPR000700">
    <property type="entry name" value="PAS-assoc_C"/>
</dbReference>
<dbReference type="NCBIfam" id="TIGR00229">
    <property type="entry name" value="sensory_box"/>
    <property type="match status" value="3"/>
</dbReference>
<feature type="transmembrane region" description="Helical" evidence="12">
    <location>
        <begin position="164"/>
        <end position="186"/>
    </location>
</feature>
<evidence type="ECO:0000256" key="12">
    <source>
        <dbReference type="SAM" id="Phobius"/>
    </source>
</evidence>
<dbReference type="RefSeq" id="WP_110256861.1">
    <property type="nucleotide sequence ID" value="NZ_QJKB01000007.1"/>
</dbReference>
<comment type="catalytic activity">
    <reaction evidence="1">
        <text>ATP + protein L-histidine = ADP + protein N-phospho-L-histidine.</text>
        <dbReference type="EC" id="2.7.13.3"/>
    </reaction>
</comment>
<dbReference type="InterPro" id="IPR035965">
    <property type="entry name" value="PAS-like_dom_sf"/>
</dbReference>
<dbReference type="InterPro" id="IPR006189">
    <property type="entry name" value="CHASE_dom"/>
</dbReference>
<feature type="domain" description="PAC" evidence="15">
    <location>
        <begin position="622"/>
        <end position="673"/>
    </location>
</feature>
<dbReference type="Pfam" id="PF05231">
    <property type="entry name" value="MASE1"/>
    <property type="match status" value="1"/>
</dbReference>
<dbReference type="SUPFAM" id="SSF55874">
    <property type="entry name" value="ATPase domain of HSP90 chaperone/DNA topoisomerase II/histidine kinase"/>
    <property type="match status" value="1"/>
</dbReference>
<dbReference type="InterPro" id="IPR042240">
    <property type="entry name" value="CHASE_sf"/>
</dbReference>
<evidence type="ECO:0000259" key="13">
    <source>
        <dbReference type="PROSITE" id="PS50109"/>
    </source>
</evidence>
<organism evidence="17 18">
    <name type="scientific">Undibacterium pigrum</name>
    <dbReference type="NCBI Taxonomy" id="401470"/>
    <lineage>
        <taxon>Bacteria</taxon>
        <taxon>Pseudomonadati</taxon>
        <taxon>Pseudomonadota</taxon>
        <taxon>Betaproteobacteria</taxon>
        <taxon>Burkholderiales</taxon>
        <taxon>Oxalobacteraceae</taxon>
        <taxon>Undibacterium</taxon>
    </lineage>
</organism>
<feature type="transmembrane region" description="Helical" evidence="12">
    <location>
        <begin position="90"/>
        <end position="110"/>
    </location>
</feature>
<feature type="domain" description="PAS" evidence="14">
    <location>
        <begin position="807"/>
        <end position="851"/>
    </location>
</feature>
<dbReference type="Proteomes" id="UP000247792">
    <property type="component" value="Unassembled WGS sequence"/>
</dbReference>
<feature type="transmembrane region" description="Helical" evidence="12">
    <location>
        <begin position="198"/>
        <end position="218"/>
    </location>
</feature>
<dbReference type="InterPro" id="IPR004358">
    <property type="entry name" value="Sig_transdc_His_kin-like_C"/>
</dbReference>
<feature type="transmembrane region" description="Helical" evidence="12">
    <location>
        <begin position="39"/>
        <end position="56"/>
    </location>
</feature>
<dbReference type="SMART" id="SM00091">
    <property type="entry name" value="PAS"/>
    <property type="match status" value="3"/>
</dbReference>
<dbReference type="Gene3D" id="1.10.287.130">
    <property type="match status" value="1"/>
</dbReference>
<evidence type="ECO:0000256" key="3">
    <source>
        <dbReference type="ARBA" id="ARBA00012438"/>
    </source>
</evidence>
<dbReference type="PROSITE" id="PS50112">
    <property type="entry name" value="PAS"/>
    <property type="match status" value="2"/>
</dbReference>
<dbReference type="Gene3D" id="3.30.565.10">
    <property type="entry name" value="Histidine kinase-like ATPase, C-terminal domain"/>
    <property type="match status" value="1"/>
</dbReference>
<evidence type="ECO:0000256" key="11">
    <source>
        <dbReference type="ARBA" id="ARBA00023136"/>
    </source>
</evidence>
<reference evidence="17 18" key="1">
    <citation type="submission" date="2018-05" db="EMBL/GenBank/DDBJ databases">
        <title>Genomic Encyclopedia of Type Strains, Phase IV (KMG-IV): sequencing the most valuable type-strain genomes for metagenomic binning, comparative biology and taxonomic classification.</title>
        <authorList>
            <person name="Goeker M."/>
        </authorList>
    </citation>
    <scope>NUCLEOTIDE SEQUENCE [LARGE SCALE GENOMIC DNA]</scope>
    <source>
        <strain evidence="17 18">DSM 19792</strain>
    </source>
</reference>
<dbReference type="Pfam" id="PF13426">
    <property type="entry name" value="PAS_9"/>
    <property type="match status" value="1"/>
</dbReference>
<dbReference type="Gene3D" id="3.30.450.350">
    <property type="entry name" value="CHASE domain"/>
    <property type="match status" value="1"/>
</dbReference>
<dbReference type="InterPro" id="IPR036890">
    <property type="entry name" value="HATPase_C_sf"/>
</dbReference>
<evidence type="ECO:0000259" key="14">
    <source>
        <dbReference type="PROSITE" id="PS50112"/>
    </source>
</evidence>
<evidence type="ECO:0000256" key="7">
    <source>
        <dbReference type="ARBA" id="ARBA00022692"/>
    </source>
</evidence>
<evidence type="ECO:0000256" key="10">
    <source>
        <dbReference type="ARBA" id="ARBA00023012"/>
    </source>
</evidence>
<comment type="subcellular location">
    <subcellularLocation>
        <location evidence="2">Cell inner membrane</location>
        <topology evidence="2">Multi-pass membrane protein</topology>
    </subcellularLocation>
</comment>
<dbReference type="OrthoDB" id="5519028at2"/>
<feature type="domain" description="Histidine kinase" evidence="13">
    <location>
        <begin position="952"/>
        <end position="1174"/>
    </location>
</feature>
<sequence>MPVSSLNNVLSLVLRNLLLAFVYILFGRIALLLAIPPGYAIAVFPPAGIAVTAVLTGGYRLLPGVAIGSCIFNLWIGWESQGQFNTTNVALALLVATGATLQAMSSVYLLKRFVGYPAALDDERHVALFLLLAGPAGCLVNASVGIFSLFTLGLLPATDMFGNWFTWWIGDILGVLIVAPLIMILMGHPRTIWKSRRLNVGLPLLLTLSVVVSVFLYVRGSELERQRQEFAAEAIHMTQAIQQRFDFQSELLRNMERFFASTERISRADFNTFVSPTLQREQTIIAVDWAPLVMLKERPAYEARLKAEGHADFSIKQRADNNLFAPAAEREFYIPIEFVEPYIGNQAALGFDLYSDPGRRDSIERARDTGKLSTTSPLRIIRTDRAKNATGSLIFAPVYKRNSPVSTVEERRTAFRGVVLCVLQVDELVRHVFSEDARSQVLFRLRDLNSAADKADVYNTLGRQPTAAEFRSVILFGDHQFEFLAQPSPVYWHLHHSWSAWATLIGGLIFTSLISVYLLVVSGNAFHIEHKVRQRTLELQASKEELIRSGLLLQTVMEGTESYIHVRDLDGRYLYINKEYETVFQIKRENLIGQTIEDVFPPDLARKYRSAEQTVIATKTALRTEAMVQQKDGLHTYLVVRSPLINADGEVFGACGVGTDITQRKRDETAQYENLMLLQAVMDSTASAVCLRDKNGNYLYANKEYDRLFKPANIPSLIGTSVFYLFSRDKAEQYMRMSDEVIRTGTTLRTEIAVTAGGVDTTHILMLTPLRNESGEIYGVCTVGTDISQRKKSEESILALNAQLAETTALQNAILDSANFSIIATDTSGLIQVWSKGAELMLGYSAAEMIGLQTPVCLHDTAELTSRAAKLSQEFDIQVSAGFAVFALRALQGMADESEWTYKRKDGSHLPVMLSVTALKDDKGEISGFLNIAYDITERKKVEVMKNEFISTVSHELRTPLTSIRGALGLLMGGALGKMPESAEKILDIATKNCQRLVRMINDILDVEKIESGKMEFNFAQVHLIPVLEQAIAATASYAEQHKVSLRLQTEIAGEDADVVRIDTDRITQVLINLLSNAAKFSPQGATVDVLLTSQTGQLRVAIIDQGIGIADEFRERIFQKFAQAISSDFHKKSGTGLGLSISKAIIEHHGGQIGFTSVIGQGSEFFFTLPVLDELRAL</sequence>
<protein>
    <recommendedName>
        <fullName evidence="3">histidine kinase</fullName>
        <ecNumber evidence="3">2.7.13.3</ecNumber>
    </recommendedName>
</protein>
<dbReference type="SMART" id="SM00086">
    <property type="entry name" value="PAC"/>
    <property type="match status" value="2"/>
</dbReference>
<dbReference type="InterPro" id="IPR000014">
    <property type="entry name" value="PAS"/>
</dbReference>
<dbReference type="CDD" id="cd16922">
    <property type="entry name" value="HATPase_EvgS-ArcB-TorS-like"/>
    <property type="match status" value="1"/>
</dbReference>
<gene>
    <name evidence="17" type="ORF">DFR42_107297</name>
</gene>
<dbReference type="PROSITE" id="PS50109">
    <property type="entry name" value="HIS_KIN"/>
    <property type="match status" value="1"/>
</dbReference>
<dbReference type="GO" id="GO:0000155">
    <property type="term" value="F:phosphorelay sensor kinase activity"/>
    <property type="evidence" value="ECO:0007669"/>
    <property type="project" value="InterPro"/>
</dbReference>
<evidence type="ECO:0000256" key="2">
    <source>
        <dbReference type="ARBA" id="ARBA00004429"/>
    </source>
</evidence>
<dbReference type="Gene3D" id="3.30.450.20">
    <property type="entry name" value="PAS domain"/>
    <property type="match status" value="3"/>
</dbReference>
<dbReference type="InterPro" id="IPR001610">
    <property type="entry name" value="PAC"/>
</dbReference>
<dbReference type="Pfam" id="PF03924">
    <property type="entry name" value="CHASE"/>
    <property type="match status" value="1"/>
</dbReference>
<dbReference type="EC" id="2.7.13.3" evidence="3"/>
<dbReference type="PANTHER" id="PTHR43047:SF72">
    <property type="entry name" value="OSMOSENSING HISTIDINE PROTEIN KINASE SLN1"/>
    <property type="match status" value="1"/>
</dbReference>
<evidence type="ECO:0000256" key="4">
    <source>
        <dbReference type="ARBA" id="ARBA00022475"/>
    </source>
</evidence>
<feature type="transmembrane region" description="Helical" evidence="12">
    <location>
        <begin position="126"/>
        <end position="152"/>
    </location>
</feature>
<comment type="caution">
    <text evidence="17">The sequence shown here is derived from an EMBL/GenBank/DDBJ whole genome shotgun (WGS) entry which is preliminary data.</text>
</comment>
<keyword evidence="8" id="KW-0418">Kinase</keyword>
<keyword evidence="10" id="KW-0902">Two-component regulatory system</keyword>
<name>A0A318J1Z6_9BURK</name>
<dbReference type="EMBL" id="QJKB01000007">
    <property type="protein sequence ID" value="PXX41645.1"/>
    <property type="molecule type" value="Genomic_DNA"/>
</dbReference>
<dbReference type="FunFam" id="1.10.287.130:FF:000001">
    <property type="entry name" value="Two-component sensor histidine kinase"/>
    <property type="match status" value="1"/>
</dbReference>
<dbReference type="InterPro" id="IPR005467">
    <property type="entry name" value="His_kinase_dom"/>
</dbReference>
<keyword evidence="11 12" id="KW-0472">Membrane</keyword>
<dbReference type="Pfam" id="PF02518">
    <property type="entry name" value="HATPase_c"/>
    <property type="match status" value="1"/>
</dbReference>
<keyword evidence="6" id="KW-0808">Transferase</keyword>
<evidence type="ECO:0000256" key="5">
    <source>
        <dbReference type="ARBA" id="ARBA00022553"/>
    </source>
</evidence>
<evidence type="ECO:0000259" key="16">
    <source>
        <dbReference type="PROSITE" id="PS50839"/>
    </source>
</evidence>